<dbReference type="GO" id="GO:0006107">
    <property type="term" value="P:oxaloacetate metabolic process"/>
    <property type="evidence" value="ECO:0007669"/>
    <property type="project" value="TreeGrafter"/>
</dbReference>
<dbReference type="RefSeq" id="WP_027316711.1">
    <property type="nucleotide sequence ID" value="NZ_JACIDC010000010.1"/>
</dbReference>
<evidence type="ECO:0000313" key="8">
    <source>
        <dbReference type="EMBL" id="MBB4041352.1"/>
    </source>
</evidence>
<keyword evidence="8" id="KW-0456">Lyase</keyword>
<dbReference type="InterPro" id="IPR005000">
    <property type="entry name" value="Aldolase/citrate-lyase_domain"/>
</dbReference>
<dbReference type="GO" id="GO:0008816">
    <property type="term" value="F:citryl-CoA lyase activity"/>
    <property type="evidence" value="ECO:0007669"/>
    <property type="project" value="UniProtKB-EC"/>
</dbReference>
<evidence type="ECO:0000256" key="5">
    <source>
        <dbReference type="PIRSR" id="PIRSR015582-1"/>
    </source>
</evidence>
<accession>A0A7W6IH29</accession>
<evidence type="ECO:0000256" key="1">
    <source>
        <dbReference type="ARBA" id="ARBA00001946"/>
    </source>
</evidence>
<keyword evidence="4 6" id="KW-0460">Magnesium</keyword>
<evidence type="ECO:0000256" key="2">
    <source>
        <dbReference type="ARBA" id="ARBA00005568"/>
    </source>
</evidence>
<organism evidence="8 9">
    <name type="scientific">Microvirga flocculans</name>
    <dbReference type="NCBI Taxonomy" id="217168"/>
    <lineage>
        <taxon>Bacteria</taxon>
        <taxon>Pseudomonadati</taxon>
        <taxon>Pseudomonadota</taxon>
        <taxon>Alphaproteobacteria</taxon>
        <taxon>Hyphomicrobiales</taxon>
        <taxon>Methylobacteriaceae</taxon>
        <taxon>Microvirga</taxon>
    </lineage>
</organism>
<evidence type="ECO:0000256" key="4">
    <source>
        <dbReference type="ARBA" id="ARBA00022842"/>
    </source>
</evidence>
<evidence type="ECO:0000259" key="7">
    <source>
        <dbReference type="Pfam" id="PF03328"/>
    </source>
</evidence>
<feature type="binding site" evidence="5">
    <location>
        <position position="69"/>
    </location>
    <ligand>
        <name>substrate</name>
    </ligand>
</feature>
<dbReference type="GO" id="GO:0000287">
    <property type="term" value="F:magnesium ion binding"/>
    <property type="evidence" value="ECO:0007669"/>
    <property type="project" value="TreeGrafter"/>
</dbReference>
<dbReference type="EMBL" id="JACIDC010000010">
    <property type="protein sequence ID" value="MBB4041352.1"/>
    <property type="molecule type" value="Genomic_DNA"/>
</dbReference>
<dbReference type="PIRSF" id="PIRSF015582">
    <property type="entry name" value="Cit_lyase_B"/>
    <property type="match status" value="1"/>
</dbReference>
<keyword evidence="9" id="KW-1185">Reference proteome</keyword>
<dbReference type="Pfam" id="PF03328">
    <property type="entry name" value="HpcH_HpaI"/>
    <property type="match status" value="1"/>
</dbReference>
<evidence type="ECO:0000256" key="3">
    <source>
        <dbReference type="ARBA" id="ARBA00022723"/>
    </source>
</evidence>
<feature type="binding site" evidence="6">
    <location>
        <position position="158"/>
    </location>
    <ligand>
        <name>Mg(2+)</name>
        <dbReference type="ChEBI" id="CHEBI:18420"/>
    </ligand>
</feature>
<feature type="binding site" evidence="6">
    <location>
        <position position="127"/>
    </location>
    <ligand>
        <name>Mg(2+)</name>
        <dbReference type="ChEBI" id="CHEBI:18420"/>
    </ligand>
</feature>
<name>A0A7W6IH29_9HYPH</name>
<feature type="domain" description="HpcH/HpaI aldolase/citrate lyase" evidence="7">
    <location>
        <begin position="8"/>
        <end position="226"/>
    </location>
</feature>
<sequence length="294" mass="31427">MTAIRPRRSALYMPGSNARAIEKAKTLAADVVILDLEDAVAPEAKAQAREQVCAAVRAGGYGGRELVIRVNALDTPWGEDDLAAAAAAQPDAILVPKVSTAETLAAVGLRLRRLGAAERTRVWAMIETPLAILDAQTIASAARDVDTRLDCFVMGTNDLAKDTRARLMPGRAAMLPWLMTALAAARAHGIDILDGVYNSLSDADGFRTECEQGRDCGFDGKTVIHPDQIAVANEVFAPSRDEIERARDIVALFELPQNAGKGAVSHNGRMVERLHAEMARRVLALAEAIADRAA</sequence>
<evidence type="ECO:0000256" key="6">
    <source>
        <dbReference type="PIRSR" id="PIRSR015582-2"/>
    </source>
</evidence>
<comment type="cofactor">
    <cofactor evidence="1">
        <name>Mg(2+)</name>
        <dbReference type="ChEBI" id="CHEBI:18420"/>
    </cofactor>
</comment>
<evidence type="ECO:0000313" key="9">
    <source>
        <dbReference type="Proteomes" id="UP000519439"/>
    </source>
</evidence>
<protein>
    <submittedName>
        <fullName evidence="8">Citrate lyase subunit beta/citryl-CoA lyase</fullName>
        <ecNumber evidence="8">4.1.3.34</ecNumber>
    </submittedName>
</protein>
<comment type="caution">
    <text evidence="8">The sequence shown here is derived from an EMBL/GenBank/DDBJ whole genome shotgun (WGS) entry which is preliminary data.</text>
</comment>
<dbReference type="InterPro" id="IPR015813">
    <property type="entry name" value="Pyrv/PenolPyrv_kinase-like_dom"/>
</dbReference>
<feature type="binding site" evidence="5">
    <location>
        <position position="127"/>
    </location>
    <ligand>
        <name>substrate</name>
    </ligand>
</feature>
<dbReference type="SUPFAM" id="SSF51621">
    <property type="entry name" value="Phosphoenolpyruvate/pyruvate domain"/>
    <property type="match status" value="1"/>
</dbReference>
<dbReference type="Gene3D" id="3.20.20.60">
    <property type="entry name" value="Phosphoenolpyruvate-binding domains"/>
    <property type="match status" value="1"/>
</dbReference>
<dbReference type="PANTHER" id="PTHR32308">
    <property type="entry name" value="LYASE BETA SUBUNIT, PUTATIVE (AFU_ORTHOLOGUE AFUA_4G13030)-RELATED"/>
    <property type="match status" value="1"/>
</dbReference>
<proteinExistence type="inferred from homology"/>
<comment type="similarity">
    <text evidence="2">Belongs to the HpcH/HpaI aldolase family.</text>
</comment>
<dbReference type="PANTHER" id="PTHR32308:SF10">
    <property type="entry name" value="CITRATE LYASE SUBUNIT BETA"/>
    <property type="match status" value="1"/>
</dbReference>
<dbReference type="EC" id="4.1.3.34" evidence="8"/>
<dbReference type="Proteomes" id="UP000519439">
    <property type="component" value="Unassembled WGS sequence"/>
</dbReference>
<keyword evidence="3 6" id="KW-0479">Metal-binding</keyword>
<gene>
    <name evidence="8" type="ORF">GGR34_003022</name>
</gene>
<dbReference type="InterPro" id="IPR011206">
    <property type="entry name" value="Citrate_lyase_beta/mcl1/mcl2"/>
</dbReference>
<dbReference type="InterPro" id="IPR040442">
    <property type="entry name" value="Pyrv_kinase-like_dom_sf"/>
</dbReference>
<reference evidence="8 9" key="1">
    <citation type="submission" date="2020-08" db="EMBL/GenBank/DDBJ databases">
        <title>Genomic Encyclopedia of Type Strains, Phase IV (KMG-IV): sequencing the most valuable type-strain genomes for metagenomic binning, comparative biology and taxonomic classification.</title>
        <authorList>
            <person name="Goeker M."/>
        </authorList>
    </citation>
    <scope>NUCLEOTIDE SEQUENCE [LARGE SCALE GENOMIC DNA]</scope>
    <source>
        <strain evidence="8 9">DSM 15743</strain>
    </source>
</reference>
<dbReference type="AlphaFoldDB" id="A0A7W6IH29"/>